<organism evidence="1 2">
    <name type="scientific">Desulfobaculum bizertense DSM 18034</name>
    <dbReference type="NCBI Taxonomy" id="1121442"/>
    <lineage>
        <taxon>Bacteria</taxon>
        <taxon>Pseudomonadati</taxon>
        <taxon>Thermodesulfobacteriota</taxon>
        <taxon>Desulfovibrionia</taxon>
        <taxon>Desulfovibrionales</taxon>
        <taxon>Desulfovibrionaceae</taxon>
        <taxon>Desulfobaculum</taxon>
    </lineage>
</organism>
<dbReference type="EMBL" id="FUYA01000002">
    <property type="protein sequence ID" value="SKA66517.1"/>
    <property type="molecule type" value="Genomic_DNA"/>
</dbReference>
<sequence length="249" mass="28030">MSSETASKVAVTEMPLEGIAAYWLSLRKVMGNKVSAKVAREEAERTDETYIKYVLTSAFNGLSDEQFLRLARSKAETVLRSLRHRYGMISEALLSMSAGENPRKSLMRMSAYFPSTRIPEDRISKMALEMVRKARDGGVQGFTVTIDDSTPADQLLVKLMFYVFWLRHEGSHDFASLSESSRSIFFREGISMLGDGFDRSFIKTCLDLRRNGLVEDAALKLKMTAELARGLREGMSYDELFALGQAFMP</sequence>
<dbReference type="AlphaFoldDB" id="A0A1T4VNK4"/>
<dbReference type="Proteomes" id="UP000189733">
    <property type="component" value="Unassembled WGS sequence"/>
</dbReference>
<keyword evidence="2" id="KW-1185">Reference proteome</keyword>
<name>A0A1T4VNK4_9BACT</name>
<protein>
    <submittedName>
        <fullName evidence="1">Uncharacterized protein</fullName>
    </submittedName>
</protein>
<proteinExistence type="predicted"/>
<gene>
    <name evidence="1" type="ORF">SAMN02745702_00610</name>
</gene>
<evidence type="ECO:0000313" key="1">
    <source>
        <dbReference type="EMBL" id="SKA66517.1"/>
    </source>
</evidence>
<accession>A0A1T4VNK4</accession>
<evidence type="ECO:0000313" key="2">
    <source>
        <dbReference type="Proteomes" id="UP000189733"/>
    </source>
</evidence>
<reference evidence="1 2" key="1">
    <citation type="submission" date="2017-02" db="EMBL/GenBank/DDBJ databases">
        <authorList>
            <person name="Peterson S.W."/>
        </authorList>
    </citation>
    <scope>NUCLEOTIDE SEQUENCE [LARGE SCALE GENOMIC DNA]</scope>
    <source>
        <strain evidence="1 2">DSM 18034</strain>
    </source>
</reference>
<dbReference type="OrthoDB" id="5470010at2"/>
<dbReference type="RefSeq" id="WP_078683935.1">
    <property type="nucleotide sequence ID" value="NZ_FUYA01000002.1"/>
</dbReference>
<dbReference type="STRING" id="1121442.SAMN02745702_00610"/>